<accession>A0A318D2Z4</accession>
<dbReference type="Proteomes" id="UP000247689">
    <property type="component" value="Unassembled WGS sequence"/>
</dbReference>
<evidence type="ECO:0000313" key="1">
    <source>
        <dbReference type="EMBL" id="PXF63652.1"/>
    </source>
</evidence>
<protein>
    <submittedName>
        <fullName evidence="1">Uncharacterized protein</fullName>
    </submittedName>
</protein>
<evidence type="ECO:0000313" key="2">
    <source>
        <dbReference type="Proteomes" id="UP000247689"/>
    </source>
</evidence>
<comment type="caution">
    <text evidence="1">The sequence shown here is derived from an EMBL/GenBank/DDBJ whole genome shotgun (WGS) entry which is preliminary data.</text>
</comment>
<name>A0A318D2Z4_9GAMM</name>
<keyword evidence="2" id="KW-1185">Reference proteome</keyword>
<dbReference type="AlphaFoldDB" id="A0A318D2Z4"/>
<organism evidence="1 2">
    <name type="scientific">Kangiella spongicola</name>
    <dbReference type="NCBI Taxonomy" id="796379"/>
    <lineage>
        <taxon>Bacteria</taxon>
        <taxon>Pseudomonadati</taxon>
        <taxon>Pseudomonadota</taxon>
        <taxon>Gammaproteobacteria</taxon>
        <taxon>Kangiellales</taxon>
        <taxon>Kangiellaceae</taxon>
        <taxon>Kangiella</taxon>
    </lineage>
</organism>
<dbReference type="EMBL" id="QICH01000001">
    <property type="protein sequence ID" value="PXF63652.1"/>
    <property type="molecule type" value="Genomic_DNA"/>
</dbReference>
<proteinExistence type="predicted"/>
<sequence length="362" mass="40107">MHKKSGFFRATLSSLIIGIVISAETSAVEIGPTLISEVTPNQVYSEAEILAIKDIAVKKFKSGGQNSLTKEYVLYQEINSLDPKSLTTEQLSFLKNNSKHQTEAFKRHPEGPIAVPIFDIASLARYKLFLHQVELEKEQLKPIFNSSLSTFAQKSLESPATFHASKALLAEANDLSLLDTELLINSYKAANHEDALSLLFALVEQKHSLEAAKAVLQSSFQSPLKHQLLSNLDKYFSAEQRETLLSEHIRAKSKLSSQALAEYGKLPQSVIKTELLYANLSDPSLGASSAFALANVLKKSSDVSILKSHLQQKKKSRLHTANTLLALNLADTPASRQLLQEALEQDYVQFDDMKAEVKTWLK</sequence>
<dbReference type="OrthoDB" id="6193857at2"/>
<reference evidence="1 2" key="1">
    <citation type="submission" date="2018-05" db="EMBL/GenBank/DDBJ databases">
        <title>Kangiella spongicola genome sequence.</title>
        <authorList>
            <person name="Maclea K.S."/>
            <person name="Goen A.E."/>
            <person name="Kelley C."/>
            <person name="Underriner A."/>
            <person name="Silverwood T."/>
            <person name="Trachtenberg A.M."/>
        </authorList>
    </citation>
    <scope>NUCLEOTIDE SEQUENCE [LARGE SCALE GENOMIC DNA]</scope>
    <source>
        <strain evidence="1 2">ATCC BAA-2076</strain>
    </source>
</reference>
<gene>
    <name evidence="1" type="ORF">DL796_00420</name>
</gene>
<dbReference type="RefSeq" id="WP_110198919.1">
    <property type="nucleotide sequence ID" value="NZ_QICH01000001.1"/>
</dbReference>